<name>A0A8S9HU93_BRACR</name>
<reference evidence="2" key="1">
    <citation type="submission" date="2019-12" db="EMBL/GenBank/DDBJ databases">
        <title>Genome sequencing and annotation of Brassica cretica.</title>
        <authorList>
            <person name="Studholme D.J."/>
            <person name="Sarris P.F."/>
        </authorList>
    </citation>
    <scope>NUCLEOTIDE SEQUENCE</scope>
    <source>
        <strain evidence="2">PFS-102/07</strain>
        <tissue evidence="2">Leaf</tissue>
    </source>
</reference>
<evidence type="ECO:0000259" key="1">
    <source>
        <dbReference type="Pfam" id="PF13890"/>
    </source>
</evidence>
<proteinExistence type="predicted"/>
<dbReference type="AlphaFoldDB" id="A0A8S9HU93"/>
<dbReference type="InterPro" id="IPR045700">
    <property type="entry name" value="Rab3GAP1"/>
</dbReference>
<dbReference type="PANTHER" id="PTHR21422">
    <property type="entry name" value="RAB3 GTPASE-ACTIVATING PROTEIN CATALYTIC SUBUNIT"/>
    <property type="match status" value="1"/>
</dbReference>
<sequence>MVSITTLRRDLDHLKNVKDVGFYLIPIATTDEPLSIKLEAFTKDLIEDEVRVGEVVLRVGEDWVEGDEGVGAGKRATTVKDFVASSGSSSPVKERGALSLSAVKSLVLGEKENKVGFDSGDEEKLVSLVNALFNVESNFLIRMIVSDLGSPTRRASFAKDLHAAPPCSFVVKLAEVIGSFTTPRRMALFWCRVVDELRRFWKEEKQIPWIPLDENPDLKSCLLHQWLQVINCCLARKACRVAASEALDAVLRQASSANEESYVSEATGSPVSLLYAKSSTGELILRLGVYHQVENLTMLETGEPVYAPVTQEGPLLTEDLIKETEELVLRRGRLVQLNTYLKSYAIALFYGL</sequence>
<dbReference type="Pfam" id="PF13890">
    <property type="entry name" value="Rab3-GTPase_cat"/>
    <property type="match status" value="1"/>
</dbReference>
<dbReference type="EMBL" id="QGKY02001250">
    <property type="protein sequence ID" value="KAF2561124.1"/>
    <property type="molecule type" value="Genomic_DNA"/>
</dbReference>
<dbReference type="GO" id="GO:0005096">
    <property type="term" value="F:GTPase activator activity"/>
    <property type="evidence" value="ECO:0007669"/>
    <property type="project" value="InterPro"/>
</dbReference>
<dbReference type="InterPro" id="IPR026147">
    <property type="entry name" value="Rab3GAP1_conserved"/>
</dbReference>
<gene>
    <name evidence="2" type="ORF">F2Q70_00014956</name>
</gene>
<protein>
    <recommendedName>
        <fullName evidence="1">Rab3GAP catalytic subunit conserved domain-containing protein</fullName>
    </recommendedName>
</protein>
<accession>A0A8S9HU93</accession>
<dbReference type="PANTHER" id="PTHR21422:SF10">
    <property type="entry name" value="RAB3 GTPASE-ACTIVATING PROTEIN CATALYTIC SUBUNIT"/>
    <property type="match status" value="1"/>
</dbReference>
<evidence type="ECO:0000313" key="2">
    <source>
        <dbReference type="EMBL" id="KAF2561124.1"/>
    </source>
</evidence>
<comment type="caution">
    <text evidence="2">The sequence shown here is derived from an EMBL/GenBank/DDBJ whole genome shotgun (WGS) entry which is preliminary data.</text>
</comment>
<feature type="domain" description="Rab3GAP catalytic subunit conserved" evidence="1">
    <location>
        <begin position="286"/>
        <end position="333"/>
    </location>
</feature>
<organism evidence="2">
    <name type="scientific">Brassica cretica</name>
    <name type="common">Mustard</name>
    <dbReference type="NCBI Taxonomy" id="69181"/>
    <lineage>
        <taxon>Eukaryota</taxon>
        <taxon>Viridiplantae</taxon>
        <taxon>Streptophyta</taxon>
        <taxon>Embryophyta</taxon>
        <taxon>Tracheophyta</taxon>
        <taxon>Spermatophyta</taxon>
        <taxon>Magnoliopsida</taxon>
        <taxon>eudicotyledons</taxon>
        <taxon>Gunneridae</taxon>
        <taxon>Pentapetalae</taxon>
        <taxon>rosids</taxon>
        <taxon>malvids</taxon>
        <taxon>Brassicales</taxon>
        <taxon>Brassicaceae</taxon>
        <taxon>Brassiceae</taxon>
        <taxon>Brassica</taxon>
    </lineage>
</organism>